<dbReference type="InterPro" id="IPR004031">
    <property type="entry name" value="PMP22/EMP/MP20/Claudin"/>
</dbReference>
<sequence length="309" mass="33149">MASQGIHLLGSILALLGWVGVLLSCIIPMWRVTSFMGATIVTSEIIWEGIWMNCVVQSTGQMQCDPYDSMLVLNSDLKAAQVLTVASLLTGSLGIILAFIGGKYTRFLDYSSGAAKDRVATAAGVTLIISALLCLIPVTWAAVAVIQIFYNPQIIDAQRREIGAAIYIGWGASILLLLGGGMLCSTSCSQKAEDDSPLVNYRFVRSSGAGSSIRSSRHIRLHSPSQNRKILVRSDGASVNHQQQQQHKTTSEGSKKSKTSTTKSEEPMIEPERSDGPSTKSQLNHLGSDHSLGSSESEVASSCPEKTYI</sequence>
<feature type="region of interest" description="Disordered" evidence="10">
    <location>
        <begin position="235"/>
        <end position="309"/>
    </location>
</feature>
<comment type="similarity">
    <text evidence="3">Belongs to the claudin family.</text>
</comment>
<dbReference type="PANTHER" id="PTHR12002">
    <property type="entry name" value="CLAUDIN"/>
    <property type="match status" value="1"/>
</dbReference>
<dbReference type="CTD" id="678612"/>
<name>A0A0B5GUP1_ICTPU</name>
<evidence type="ECO:0000256" key="2">
    <source>
        <dbReference type="ARBA" id="ARBA00004651"/>
    </source>
</evidence>
<evidence type="ECO:0000256" key="10">
    <source>
        <dbReference type="SAM" id="MobiDB-lite"/>
    </source>
</evidence>
<dbReference type="STRING" id="7998.ENSIPUP00000036674"/>
<feature type="transmembrane region" description="Helical" evidence="11">
    <location>
        <begin position="120"/>
        <end position="150"/>
    </location>
</feature>
<dbReference type="AlphaFoldDB" id="A0A0B5GUP1"/>
<evidence type="ECO:0000256" key="6">
    <source>
        <dbReference type="ARBA" id="ARBA00022692"/>
    </source>
</evidence>
<feature type="compositionally biased region" description="Low complexity" evidence="10">
    <location>
        <begin position="291"/>
        <end position="309"/>
    </location>
</feature>
<keyword evidence="7" id="KW-0965">Cell junction</keyword>
<keyword evidence="8 11" id="KW-1133">Transmembrane helix</keyword>
<dbReference type="RefSeq" id="NP_001316220.1">
    <property type="nucleotide sequence ID" value="NM_001329291.1"/>
</dbReference>
<evidence type="ECO:0000256" key="3">
    <source>
        <dbReference type="ARBA" id="ARBA00008295"/>
    </source>
</evidence>
<feature type="transmembrane region" description="Helical" evidence="11">
    <location>
        <begin position="79"/>
        <end position="100"/>
    </location>
</feature>
<dbReference type="FunFam" id="1.20.140.150:FF:000001">
    <property type="entry name" value="Claudin"/>
    <property type="match status" value="1"/>
</dbReference>
<reference evidence="12 14" key="1">
    <citation type="journal article" date="2015" name="Comp. Biochem. Physiol. Part D Genomics Proteomics">
        <title>Claudin multigene family in channel catfish and their expression profiles in response to bacterial infection and hypoxia as revealed by meta-analysis of RNA-Seq datasets.</title>
        <authorList>
            <person name="Sun L."/>
            <person name="Liu S."/>
            <person name="Bao L."/>
            <person name="Li Y."/>
            <person name="Feng J."/>
            <person name="Liu Z."/>
        </authorList>
    </citation>
    <scope>NUCLEOTIDE SEQUENCE</scope>
</reference>
<evidence type="ECO:0000313" key="12">
    <source>
        <dbReference type="EMBL" id="AJF34920.1"/>
    </source>
</evidence>
<dbReference type="GO" id="GO:0005923">
    <property type="term" value="C:bicellular tight junction"/>
    <property type="evidence" value="ECO:0007669"/>
    <property type="project" value="UniProtKB-SubCell"/>
</dbReference>
<evidence type="ECO:0000313" key="13">
    <source>
        <dbReference type="Proteomes" id="UP000221080"/>
    </source>
</evidence>
<keyword evidence="6 11" id="KW-0812">Transmembrane</keyword>
<dbReference type="EMBL" id="KM870806">
    <property type="protein sequence ID" value="AJF34920.1"/>
    <property type="molecule type" value="mRNA"/>
</dbReference>
<accession>A0A0B5GUP1</accession>
<keyword evidence="13" id="KW-1185">Reference proteome</keyword>
<evidence type="ECO:0000256" key="7">
    <source>
        <dbReference type="ARBA" id="ARBA00022949"/>
    </source>
</evidence>
<feature type="transmembrane region" description="Helical" evidence="11">
    <location>
        <begin position="162"/>
        <end position="183"/>
    </location>
</feature>
<dbReference type="GO" id="GO:0005886">
    <property type="term" value="C:plasma membrane"/>
    <property type="evidence" value="ECO:0007669"/>
    <property type="project" value="UniProtKB-SubCell"/>
</dbReference>
<dbReference type="GO" id="GO:0005198">
    <property type="term" value="F:structural molecule activity"/>
    <property type="evidence" value="ECO:0007669"/>
    <property type="project" value="InterPro"/>
</dbReference>
<dbReference type="KEGG" id="ipu:108278543"/>
<evidence type="ECO:0000313" key="14">
    <source>
        <dbReference type="RefSeq" id="NP_001316220.1"/>
    </source>
</evidence>
<feature type="compositionally biased region" description="Polar residues" evidence="10">
    <location>
        <begin position="276"/>
        <end position="285"/>
    </location>
</feature>
<gene>
    <name evidence="12 14" type="primary">CLDN30d</name>
    <name evidence="14" type="synonym">cldn30</name>
    <name evidence="14" type="synonym">zgc:136892</name>
</gene>
<reference evidence="14" key="3">
    <citation type="submission" date="2025-04" db="UniProtKB">
        <authorList>
            <consortium name="RefSeq"/>
        </authorList>
    </citation>
    <scope>IDENTIFICATION</scope>
</reference>
<feature type="compositionally biased region" description="Polar residues" evidence="10">
    <location>
        <begin position="237"/>
        <end position="247"/>
    </location>
</feature>
<keyword evidence="5" id="KW-1003">Cell membrane</keyword>
<dbReference type="Gene3D" id="1.20.140.150">
    <property type="match status" value="1"/>
</dbReference>
<dbReference type="OrthoDB" id="8894287at2759"/>
<reference evidence="13" key="2">
    <citation type="journal article" date="2016" name="Nat. Commun.">
        <title>The channel catfish genome sequence provides insights into the evolution of scale formation in teleosts.</title>
        <authorList>
            <person name="Liu Z."/>
            <person name="Liu S."/>
            <person name="Yao J."/>
            <person name="Bao L."/>
            <person name="Zhang J."/>
            <person name="Li Y."/>
            <person name="Jiang C."/>
            <person name="Sun L."/>
            <person name="Wang R."/>
            <person name="Zhang Y."/>
            <person name="Zhou T."/>
            <person name="Zeng Q."/>
            <person name="Fu Q."/>
            <person name="Gao S."/>
            <person name="Li N."/>
            <person name="Koren S."/>
            <person name="Jiang Y."/>
            <person name="Zimin A."/>
            <person name="Xu P."/>
            <person name="Phillippy A.M."/>
            <person name="Geng X."/>
            <person name="Song L."/>
            <person name="Sun F."/>
            <person name="Li C."/>
            <person name="Wang X."/>
            <person name="Chen A."/>
            <person name="Jin Y."/>
            <person name="Yuan Z."/>
            <person name="Yang Y."/>
            <person name="Tan S."/>
            <person name="Peatman E."/>
            <person name="Lu J."/>
            <person name="Qin Z."/>
            <person name="Dunham R."/>
            <person name="Li Z."/>
            <person name="Sonstegard T."/>
            <person name="Feng J."/>
            <person name="Danzmann R.G."/>
            <person name="Schroeder S."/>
            <person name="Scheffler B."/>
            <person name="Duke M.V."/>
            <person name="Ballard L."/>
            <person name="Kucuktas H."/>
            <person name="Kaltenboeck L."/>
            <person name="Liu H."/>
            <person name="Armbruster J."/>
            <person name="Xie Y."/>
            <person name="Kirby M.L."/>
            <person name="Tian Y."/>
            <person name="Flanagan M.E."/>
            <person name="Mu W."/>
            <person name="Waldbieser G.C."/>
        </authorList>
    </citation>
    <scope>NUCLEOTIDE SEQUENCE [LARGE SCALE GENOMIC DNA]</scope>
    <source>
        <strain evidence="13">SDA103</strain>
    </source>
</reference>
<keyword evidence="9 11" id="KW-0472">Membrane</keyword>
<dbReference type="Pfam" id="PF00822">
    <property type="entry name" value="PMP22_Claudin"/>
    <property type="match status" value="1"/>
</dbReference>
<proteinExistence type="evidence at transcript level"/>
<evidence type="ECO:0000256" key="8">
    <source>
        <dbReference type="ARBA" id="ARBA00022989"/>
    </source>
</evidence>
<dbReference type="GeneID" id="108278543"/>
<evidence type="ECO:0000256" key="4">
    <source>
        <dbReference type="ARBA" id="ARBA00022427"/>
    </source>
</evidence>
<comment type="subcellular location">
    <subcellularLocation>
        <location evidence="1">Cell junction</location>
        <location evidence="1">Tight junction</location>
    </subcellularLocation>
    <subcellularLocation>
        <location evidence="2">Cell membrane</location>
        <topology evidence="2">Multi-pass membrane protein</topology>
    </subcellularLocation>
</comment>
<evidence type="ECO:0000256" key="11">
    <source>
        <dbReference type="SAM" id="Phobius"/>
    </source>
</evidence>
<evidence type="ECO:0000256" key="5">
    <source>
        <dbReference type="ARBA" id="ARBA00022475"/>
    </source>
</evidence>
<dbReference type="Proteomes" id="UP000221080">
    <property type="component" value="Chromosome 18"/>
</dbReference>
<keyword evidence="4" id="KW-0796">Tight junction</keyword>
<dbReference type="OMA" id="MGMQMLA"/>
<evidence type="ECO:0000256" key="9">
    <source>
        <dbReference type="ARBA" id="ARBA00023136"/>
    </source>
</evidence>
<evidence type="ECO:0000256" key="1">
    <source>
        <dbReference type="ARBA" id="ARBA00004435"/>
    </source>
</evidence>
<organism evidence="12">
    <name type="scientific">Ictalurus punctatus</name>
    <name type="common">Channel catfish</name>
    <name type="synonym">Silurus punctatus</name>
    <dbReference type="NCBI Taxonomy" id="7998"/>
    <lineage>
        <taxon>Eukaryota</taxon>
        <taxon>Metazoa</taxon>
        <taxon>Chordata</taxon>
        <taxon>Craniata</taxon>
        <taxon>Vertebrata</taxon>
        <taxon>Euteleostomi</taxon>
        <taxon>Actinopterygii</taxon>
        <taxon>Neopterygii</taxon>
        <taxon>Teleostei</taxon>
        <taxon>Ostariophysi</taxon>
        <taxon>Siluriformes</taxon>
        <taxon>Ictaluridae</taxon>
        <taxon>Ictalurus</taxon>
    </lineage>
</organism>
<feature type="transmembrane region" description="Helical" evidence="11">
    <location>
        <begin position="6"/>
        <end position="27"/>
    </location>
</feature>
<dbReference type="PRINTS" id="PR01077">
    <property type="entry name" value="CLAUDIN"/>
</dbReference>
<protein>
    <submittedName>
        <fullName evidence="12">Claudin 30d</fullName>
    </submittedName>
    <submittedName>
        <fullName evidence="14">Uncharacterized protein LOC678612 homolog</fullName>
    </submittedName>
</protein>
<feature type="compositionally biased region" description="Basic and acidic residues" evidence="10">
    <location>
        <begin position="263"/>
        <end position="275"/>
    </location>
</feature>
<dbReference type="InterPro" id="IPR006187">
    <property type="entry name" value="Claudin"/>
</dbReference>